<evidence type="ECO:0000256" key="5">
    <source>
        <dbReference type="SAM" id="Phobius"/>
    </source>
</evidence>
<keyword evidence="4 5" id="KW-0472">Membrane</keyword>
<dbReference type="Proteomes" id="UP000183015">
    <property type="component" value="Unassembled WGS sequence"/>
</dbReference>
<gene>
    <name evidence="6" type="ORF">SAMN05414137_10880</name>
</gene>
<feature type="transmembrane region" description="Helical" evidence="5">
    <location>
        <begin position="189"/>
        <end position="212"/>
    </location>
</feature>
<feature type="transmembrane region" description="Helical" evidence="5">
    <location>
        <begin position="43"/>
        <end position="61"/>
    </location>
</feature>
<feature type="transmembrane region" description="Helical" evidence="5">
    <location>
        <begin position="259"/>
        <end position="279"/>
    </location>
</feature>
<feature type="transmembrane region" description="Helical" evidence="5">
    <location>
        <begin position="129"/>
        <end position="151"/>
    </location>
</feature>
<dbReference type="eggNOG" id="COG2181">
    <property type="taxonomic scope" value="Bacteria"/>
</dbReference>
<accession>A0A1H7PR02</accession>
<proteinExistence type="predicted"/>
<feature type="transmembrane region" description="Helical" evidence="5">
    <location>
        <begin position="291"/>
        <end position="316"/>
    </location>
</feature>
<dbReference type="Gene3D" id="1.50.10.150">
    <property type="entry name" value="Voltage-dependent anion channel"/>
    <property type="match status" value="1"/>
</dbReference>
<name>A0A1H7PR02_STRJI</name>
<evidence type="ECO:0000256" key="4">
    <source>
        <dbReference type="ARBA" id="ARBA00023136"/>
    </source>
</evidence>
<keyword evidence="7" id="KW-1185">Reference proteome</keyword>
<evidence type="ECO:0000313" key="6">
    <source>
        <dbReference type="EMBL" id="SEL38202.1"/>
    </source>
</evidence>
<keyword evidence="3 5" id="KW-1133">Transmembrane helix</keyword>
<dbReference type="AlphaFoldDB" id="A0A1H7PR02"/>
<reference evidence="7" key="1">
    <citation type="submission" date="2016-10" db="EMBL/GenBank/DDBJ databases">
        <authorList>
            <person name="Varghese N."/>
        </authorList>
    </citation>
    <scope>NUCLEOTIDE SEQUENCE [LARGE SCALE GENOMIC DNA]</scope>
    <source>
        <strain evidence="7">DSM 45096 / BCRC 16803 / CGMCC 4.1857 / CIP 109030 / JCM 12277 / KCTC 19219 / NBRC 100920 / 33214</strain>
    </source>
</reference>
<dbReference type="InterPro" id="IPR038665">
    <property type="entry name" value="Voltage-dep_anion_channel_sf"/>
</dbReference>
<feature type="transmembrane region" description="Helical" evidence="5">
    <location>
        <begin position="224"/>
        <end position="247"/>
    </location>
</feature>
<dbReference type="EMBL" id="FOAZ01000008">
    <property type="protein sequence ID" value="SEL38202.1"/>
    <property type="molecule type" value="Genomic_DNA"/>
</dbReference>
<protein>
    <submittedName>
        <fullName evidence="6">Tellurite resistance protein TehA</fullName>
    </submittedName>
</protein>
<feature type="transmembrane region" description="Helical" evidence="5">
    <location>
        <begin position="68"/>
        <end position="87"/>
    </location>
</feature>
<dbReference type="GO" id="GO:0055085">
    <property type="term" value="P:transmembrane transport"/>
    <property type="evidence" value="ECO:0007669"/>
    <property type="project" value="InterPro"/>
</dbReference>
<dbReference type="CDD" id="cd09319">
    <property type="entry name" value="TDT_like_1"/>
    <property type="match status" value="1"/>
</dbReference>
<dbReference type="InterPro" id="IPR004695">
    <property type="entry name" value="SLAC1/Mae1/Ssu1/TehA"/>
</dbReference>
<dbReference type="GO" id="GO:0016020">
    <property type="term" value="C:membrane"/>
    <property type="evidence" value="ECO:0007669"/>
    <property type="project" value="UniProtKB-SubCell"/>
</dbReference>
<dbReference type="STRING" id="235985.SAMN05414137_10880"/>
<feature type="transmembrane region" description="Helical" evidence="5">
    <location>
        <begin position="322"/>
        <end position="343"/>
    </location>
</feature>
<keyword evidence="2 5" id="KW-0812">Transmembrane</keyword>
<organism evidence="6 7">
    <name type="scientific">Streptacidiphilus jiangxiensis</name>
    <dbReference type="NCBI Taxonomy" id="235985"/>
    <lineage>
        <taxon>Bacteria</taxon>
        <taxon>Bacillati</taxon>
        <taxon>Actinomycetota</taxon>
        <taxon>Actinomycetes</taxon>
        <taxon>Kitasatosporales</taxon>
        <taxon>Streptomycetaceae</taxon>
        <taxon>Streptacidiphilus</taxon>
    </lineage>
</organism>
<feature type="transmembrane region" description="Helical" evidence="5">
    <location>
        <begin position="163"/>
        <end position="183"/>
    </location>
</feature>
<evidence type="ECO:0000256" key="3">
    <source>
        <dbReference type="ARBA" id="ARBA00022989"/>
    </source>
</evidence>
<comment type="subcellular location">
    <subcellularLocation>
        <location evidence="1">Membrane</location>
        <topology evidence="1">Multi-pass membrane protein</topology>
    </subcellularLocation>
</comment>
<evidence type="ECO:0000313" key="7">
    <source>
        <dbReference type="Proteomes" id="UP000183015"/>
    </source>
</evidence>
<evidence type="ECO:0000256" key="1">
    <source>
        <dbReference type="ARBA" id="ARBA00004141"/>
    </source>
</evidence>
<dbReference type="Pfam" id="PF03595">
    <property type="entry name" value="SLAC1"/>
    <property type="match status" value="1"/>
</dbReference>
<evidence type="ECO:0000256" key="2">
    <source>
        <dbReference type="ARBA" id="ARBA00022692"/>
    </source>
</evidence>
<sequence length="352" mass="37112">MDPCRPGMTARRVAGRGGCVERGGVDEDRQGAAGRWWAELPPAAGSAVMATGIVSVGLHLVGSEGLSVALLVLGGLAWLTLSADFMLRLLRDRTRWAAEADTPPALTAIASTTVLGTRVSLLGTGGSGWQVLAAAALVVAAVAWTVLMPHVMRHWARHGMPGAVFLVCVATEGLAVLGATLATARAATWLAWAALVCFGLGLVLYGVAFRHFELRQLRTGAGDHWVAGGALAISALAGAKLLAVPAWRGTGLHDTLRPLTLVLLGLVWLWYLALVLAELRWPRPRYDVRRWATVFPMGMTATATLSTATAASVGWLRTPGQVLLWVAVAAWALTLVGLLRSVAPARRRVAAR</sequence>